<dbReference type="RefSeq" id="XP_028873858.1">
    <property type="nucleotide sequence ID" value="XM_029018631.1"/>
</dbReference>
<dbReference type="EMBL" id="LRBP01000025">
    <property type="protein sequence ID" value="OII72286.1"/>
    <property type="molecule type" value="Genomic_DNA"/>
</dbReference>
<evidence type="ECO:0000313" key="1">
    <source>
        <dbReference type="EMBL" id="OII72286.1"/>
    </source>
</evidence>
<sequence length="321" mass="38172">MNRDELVLKRVIKKNNANEKALQKIDGNVLERLKRATELENPYKIRIDKRRELDQAKYENSLKEIIRQDYYPDLEYMNRNKNDHDSIKTIINNPPGTLNMNDFNSFGNHDNNTKSLTYKKLPNVTEFQSKYTHKSHLALLDLTNEDQIKRREKESWIEEQSFKHNLKREINIIKMQEKSSGDLNQFDEKSLILNKSQSRNNFMFPNYSHHQVNKEISTLDNREKLINPRNTRYNYMDDFEKDERMLILREIQSKTKEVTKTQSSGFLFPDKKKASSNLLMKSPLIKNALRRSQKSGILFDHQLRDSYSYKGKSKQSLSRFT</sequence>
<protein>
    <submittedName>
        <fullName evidence="1">Uncharacterized protein</fullName>
    </submittedName>
</protein>
<dbReference type="OrthoDB" id="337932at2759"/>
<name>A0A1J4MDJ2_9CRYT</name>
<dbReference type="AlphaFoldDB" id="A0A1J4MDJ2"/>
<keyword evidence="2" id="KW-1185">Reference proteome</keyword>
<comment type="caution">
    <text evidence="1">The sequence shown here is derived from an EMBL/GenBank/DDBJ whole genome shotgun (WGS) entry which is preliminary data.</text>
</comment>
<evidence type="ECO:0000313" key="2">
    <source>
        <dbReference type="Proteomes" id="UP000186176"/>
    </source>
</evidence>
<gene>
    <name evidence="1" type="ORF">cubi_01619</name>
</gene>
<organism evidence="1 2">
    <name type="scientific">Cryptosporidium ubiquitum</name>
    <dbReference type="NCBI Taxonomy" id="857276"/>
    <lineage>
        <taxon>Eukaryota</taxon>
        <taxon>Sar</taxon>
        <taxon>Alveolata</taxon>
        <taxon>Apicomplexa</taxon>
        <taxon>Conoidasida</taxon>
        <taxon>Coccidia</taxon>
        <taxon>Eucoccidiorida</taxon>
        <taxon>Eimeriorina</taxon>
        <taxon>Cryptosporidiidae</taxon>
        <taxon>Cryptosporidium</taxon>
    </lineage>
</organism>
<dbReference type="Proteomes" id="UP000186176">
    <property type="component" value="Unassembled WGS sequence"/>
</dbReference>
<reference evidence="1 2" key="1">
    <citation type="submission" date="2016-10" db="EMBL/GenBank/DDBJ databases">
        <title>Reductive evolution of mitochondrial metabolism and differential evolution of invasion-related proteins in Cryptosporidium.</title>
        <authorList>
            <person name="Liu S."/>
            <person name="Roellig D.M."/>
            <person name="Guo Y."/>
            <person name="Li N."/>
            <person name="Frace M.A."/>
            <person name="Tang K."/>
            <person name="Zhang L."/>
            <person name="Feng Y."/>
            <person name="Xiao L."/>
        </authorList>
    </citation>
    <scope>NUCLEOTIDE SEQUENCE [LARGE SCALE GENOMIC DNA]</scope>
    <source>
        <strain evidence="1">39726</strain>
    </source>
</reference>
<proteinExistence type="predicted"/>
<dbReference type="VEuPathDB" id="CryptoDB:cubi_01619"/>
<accession>A0A1J4MDJ2</accession>
<dbReference type="GeneID" id="39978410"/>